<comment type="caution">
    <text evidence="4">The sequence shown here is derived from an EMBL/GenBank/DDBJ whole genome shotgun (WGS) entry which is preliminary data.</text>
</comment>
<dbReference type="InterPro" id="IPR014729">
    <property type="entry name" value="Rossmann-like_a/b/a_fold"/>
</dbReference>
<dbReference type="Proteomes" id="UP000177090">
    <property type="component" value="Unassembled WGS sequence"/>
</dbReference>
<dbReference type="EMBL" id="MHTL01000002">
    <property type="protein sequence ID" value="OHA61325.1"/>
    <property type="molecule type" value="Genomic_DNA"/>
</dbReference>
<evidence type="ECO:0000256" key="1">
    <source>
        <dbReference type="ARBA" id="ARBA00022679"/>
    </source>
</evidence>
<dbReference type="Gene3D" id="3.40.50.620">
    <property type="entry name" value="HUPs"/>
    <property type="match status" value="1"/>
</dbReference>
<dbReference type="PANTHER" id="PTHR43793:SF1">
    <property type="entry name" value="FAD SYNTHASE"/>
    <property type="match status" value="1"/>
</dbReference>
<dbReference type="STRING" id="1802440.A2569_00525"/>
<dbReference type="PANTHER" id="PTHR43793">
    <property type="entry name" value="FAD SYNTHASE"/>
    <property type="match status" value="1"/>
</dbReference>
<feature type="domain" description="Cytidyltransferase-like" evidence="3">
    <location>
        <begin position="23"/>
        <end position="155"/>
    </location>
</feature>
<evidence type="ECO:0000259" key="3">
    <source>
        <dbReference type="Pfam" id="PF01467"/>
    </source>
</evidence>
<keyword evidence="1" id="KW-0808">Transferase</keyword>
<evidence type="ECO:0000313" key="5">
    <source>
        <dbReference type="Proteomes" id="UP000177090"/>
    </source>
</evidence>
<proteinExistence type="predicted"/>
<dbReference type="AlphaFoldDB" id="A0A1G2QL15"/>
<name>A0A1G2QL15_9BACT</name>
<dbReference type="SUPFAM" id="SSF52374">
    <property type="entry name" value="Nucleotidylyl transferase"/>
    <property type="match status" value="1"/>
</dbReference>
<gene>
    <name evidence="4" type="ORF">A2569_00525</name>
</gene>
<dbReference type="NCBIfam" id="TIGR00125">
    <property type="entry name" value="cyt_tran_rel"/>
    <property type="match status" value="1"/>
</dbReference>
<reference evidence="4 5" key="1">
    <citation type="journal article" date="2016" name="Nat. Commun.">
        <title>Thousands of microbial genomes shed light on interconnected biogeochemical processes in an aquifer system.</title>
        <authorList>
            <person name="Anantharaman K."/>
            <person name="Brown C.T."/>
            <person name="Hug L.A."/>
            <person name="Sharon I."/>
            <person name="Castelle C.J."/>
            <person name="Probst A.J."/>
            <person name="Thomas B.C."/>
            <person name="Singh A."/>
            <person name="Wilkins M.J."/>
            <person name="Karaoz U."/>
            <person name="Brodie E.L."/>
            <person name="Williams K.H."/>
            <person name="Hubbard S.S."/>
            <person name="Banfield J.F."/>
        </authorList>
    </citation>
    <scope>NUCLEOTIDE SEQUENCE [LARGE SCALE GENOMIC DNA]</scope>
</reference>
<dbReference type="InterPro" id="IPR050385">
    <property type="entry name" value="Archaeal_FAD_synthase"/>
</dbReference>
<dbReference type="InterPro" id="IPR004821">
    <property type="entry name" value="Cyt_trans-like"/>
</dbReference>
<sequence length="164" mass="18762">MSNIFQSAIEVKNVLPQSKRFTMVGGCFDLIHVGHIHLLEYAASLEDLLVVAVLSDSYARKYKDSLRPIINQKQRAKMVASIRFVDFAYISDISPSNLETLHLLKPDSVVFGEEPSNTEKMEQRMKNIMIASPRTKIRFLPRYNEEEISTSYIINKIRTATIPE</sequence>
<organism evidence="4 5">
    <name type="scientific">Candidatus Vogelbacteria bacterium RIFOXYD1_FULL_51_18</name>
    <dbReference type="NCBI Taxonomy" id="1802440"/>
    <lineage>
        <taxon>Bacteria</taxon>
        <taxon>Candidatus Vogeliibacteriota</taxon>
    </lineage>
</organism>
<evidence type="ECO:0000256" key="2">
    <source>
        <dbReference type="ARBA" id="ARBA00022695"/>
    </source>
</evidence>
<keyword evidence="2" id="KW-0548">Nucleotidyltransferase</keyword>
<protein>
    <recommendedName>
        <fullName evidence="3">Cytidyltransferase-like domain-containing protein</fullName>
    </recommendedName>
</protein>
<accession>A0A1G2QL15</accession>
<dbReference type="GO" id="GO:0016779">
    <property type="term" value="F:nucleotidyltransferase activity"/>
    <property type="evidence" value="ECO:0007669"/>
    <property type="project" value="UniProtKB-KW"/>
</dbReference>
<evidence type="ECO:0000313" key="4">
    <source>
        <dbReference type="EMBL" id="OHA61325.1"/>
    </source>
</evidence>
<dbReference type="Pfam" id="PF01467">
    <property type="entry name" value="CTP_transf_like"/>
    <property type="match status" value="1"/>
</dbReference>